<dbReference type="eggNOG" id="COG3001">
    <property type="taxonomic scope" value="Bacteria"/>
</dbReference>
<proteinExistence type="inferred from homology"/>
<keyword evidence="2 3" id="KW-0418">Kinase</keyword>
<name>D1NYA9_9GAMM</name>
<dbReference type="PANTHER" id="PTHR12149:SF8">
    <property type="entry name" value="PROTEIN-RIBULOSAMINE 3-KINASE"/>
    <property type="match status" value="1"/>
</dbReference>
<comment type="similarity">
    <text evidence="1 2">Belongs to the fructosamine kinase family.</text>
</comment>
<sequence>MVLVNVKITARWIMWQAMCRLLSEHFGEAELSNKVILSGGDIHNTLKIDYGDHTVFIKQNRREFLPLFKQEAEQLEMLAKSQTITVPKVYGLGSNKHHSFLLLEYFPLKSFDNTNAWHFGQQLARLHQWEEQPSYGFDFDTMLSTTVQPNAWEKRWNTFFAEKRIGLQLQIASEKGMIFGDIQNLVDIVKDRLAGHQPQPSLLHGDLWPANCAMTNQLDGVLYDPACYWGDRECDIAMLPLYKDIPIQIIDGYQSVWPLPAGFLDRQPLYQLYFLLNQANIFGNEQSYLQARSIVDRLLEEH</sequence>
<dbReference type="Pfam" id="PF03881">
    <property type="entry name" value="Fructosamin_kin"/>
    <property type="match status" value="1"/>
</dbReference>
<gene>
    <name evidence="3" type="ORF">PROVRUST_05235</name>
</gene>
<organism evidence="3 4">
    <name type="scientific">Providencia rustigianii DSM 4541</name>
    <dbReference type="NCBI Taxonomy" id="500637"/>
    <lineage>
        <taxon>Bacteria</taxon>
        <taxon>Pseudomonadati</taxon>
        <taxon>Pseudomonadota</taxon>
        <taxon>Gammaproteobacteria</taxon>
        <taxon>Enterobacterales</taxon>
        <taxon>Morganellaceae</taxon>
        <taxon>Providencia</taxon>
    </lineage>
</organism>
<dbReference type="EMBL" id="ABXV02000011">
    <property type="protein sequence ID" value="EFB73957.1"/>
    <property type="molecule type" value="Genomic_DNA"/>
</dbReference>
<dbReference type="STRING" id="500637.PROVRUST_05235"/>
<dbReference type="InterPro" id="IPR016477">
    <property type="entry name" value="Fructo-/Ketosamine-3-kinase"/>
</dbReference>
<dbReference type="HOGENOM" id="CLU_036517_0_0_6"/>
<dbReference type="PIRSF" id="PIRSF006221">
    <property type="entry name" value="Ketosamine-3-kinase"/>
    <property type="match status" value="1"/>
</dbReference>
<dbReference type="Gene3D" id="3.90.1200.10">
    <property type="match status" value="1"/>
</dbReference>
<dbReference type="Gene3D" id="3.30.200.20">
    <property type="entry name" value="Phosphorylase Kinase, domain 1"/>
    <property type="match status" value="1"/>
</dbReference>
<protein>
    <submittedName>
        <fullName evidence="3">Fructosamine kinase</fullName>
    </submittedName>
</protein>
<reference evidence="3" key="1">
    <citation type="submission" date="2009-12" db="EMBL/GenBank/DDBJ databases">
        <authorList>
            <person name="Weinstock G."/>
            <person name="Sodergren E."/>
            <person name="Clifton S."/>
            <person name="Fulton L."/>
            <person name="Fulton B."/>
            <person name="Courtney L."/>
            <person name="Fronick C."/>
            <person name="Harrison M."/>
            <person name="Strong C."/>
            <person name="Farmer C."/>
            <person name="Delahaunty K."/>
            <person name="Markovic C."/>
            <person name="Hall O."/>
            <person name="Minx P."/>
            <person name="Tomlinson C."/>
            <person name="Mitreva M."/>
            <person name="Nelson J."/>
            <person name="Hou S."/>
            <person name="Wollam A."/>
            <person name="Pepin K.H."/>
            <person name="Johnson M."/>
            <person name="Bhonagiri V."/>
            <person name="Nash W.E."/>
            <person name="Warren W."/>
            <person name="Chinwalla A."/>
            <person name="Mardis E.R."/>
            <person name="Wilson R.K."/>
        </authorList>
    </citation>
    <scope>NUCLEOTIDE SEQUENCE [LARGE SCALE GENOMIC DNA]</scope>
    <source>
        <strain evidence="3">DSM 4541</strain>
    </source>
</reference>
<evidence type="ECO:0000313" key="4">
    <source>
        <dbReference type="Proteomes" id="UP000005512"/>
    </source>
</evidence>
<dbReference type="SUPFAM" id="SSF56112">
    <property type="entry name" value="Protein kinase-like (PK-like)"/>
    <property type="match status" value="1"/>
</dbReference>
<dbReference type="Proteomes" id="UP000005512">
    <property type="component" value="Unassembled WGS sequence"/>
</dbReference>
<keyword evidence="2" id="KW-0808">Transferase</keyword>
<evidence type="ECO:0000256" key="1">
    <source>
        <dbReference type="ARBA" id="ARBA00009460"/>
    </source>
</evidence>
<dbReference type="AlphaFoldDB" id="D1NYA9"/>
<evidence type="ECO:0000313" key="3">
    <source>
        <dbReference type="EMBL" id="EFB73957.1"/>
    </source>
</evidence>
<comment type="caution">
    <text evidence="3">The sequence shown here is derived from an EMBL/GenBank/DDBJ whole genome shotgun (WGS) entry which is preliminary data.</text>
</comment>
<dbReference type="PANTHER" id="PTHR12149">
    <property type="entry name" value="FRUCTOSAMINE 3 KINASE-RELATED PROTEIN"/>
    <property type="match status" value="1"/>
</dbReference>
<accession>D1NYA9</accession>
<evidence type="ECO:0000256" key="2">
    <source>
        <dbReference type="PIRNR" id="PIRNR006221"/>
    </source>
</evidence>
<dbReference type="InterPro" id="IPR011009">
    <property type="entry name" value="Kinase-like_dom_sf"/>
</dbReference>
<dbReference type="GO" id="GO:0016301">
    <property type="term" value="F:kinase activity"/>
    <property type="evidence" value="ECO:0007669"/>
    <property type="project" value="UniProtKB-UniRule"/>
</dbReference>
<keyword evidence="4" id="KW-1185">Reference proteome</keyword>